<feature type="region of interest" description="Disordered" evidence="15">
    <location>
        <begin position="1165"/>
        <end position="1186"/>
    </location>
</feature>
<dbReference type="GO" id="GO:0043138">
    <property type="term" value="F:3'-5' DNA helicase activity"/>
    <property type="evidence" value="ECO:0007669"/>
    <property type="project" value="UniProtKB-UniRule"/>
</dbReference>
<dbReference type="GO" id="GO:0005524">
    <property type="term" value="F:ATP binding"/>
    <property type="evidence" value="ECO:0007669"/>
    <property type="project" value="UniProtKB-UniRule"/>
</dbReference>
<sequence>MMVPKPEGSRWTDDQWTAITARGGDVLVAAAAGSGKTAVLVERIIRMISEDIDVDQLLVATFTKAAAAEMKERIRAALEAALERDPGSEHLRRQLALLGRASITTLHSFCLDVIRRYYPLIGLDPGFRVANETESELLRLEVLDELFEERYSEASAEDGRFLQLADRYGGEKSDEPLYRLVQQLYEFSRSQPWPDEWLRNMAAAFRVEDPEDLEGSQWLEALAADLRLSLQGAGAALQEALQYAHETGGPLVYAETLRDDLRLVATIEEAVLSRPWDEWRDAWQLAGSFGRLKSIRSGGDVDPLLQERAKELRDEAKSIVDELGKELFSRPAKAYMEELKQLAPLMDTLAELVIEFDRRYREAKQRKGLLDFGDLEHYCLAILRSDDSTSERALPSSAAMDYRRQFREVLLDEYQDTNRVQESIVELLTGTATDAVELKGGRRFMVGDVKQSIYRFRLAEPDLFLDKYRRFAAHTALEGQRIDLARNFRSRQEVVDGVNAVFRALMRESVTEMDYDRSAELVLGASYPEAKSPIANRIELALIDRESSGARVAADKPAVAADLSFDSREAEQREEAADLQTAQLEARYIARRILELREQSYHVHDGKGGSRHLAWRDIVVLLRATKSWAPVLMEELQSAGIPAYAELGSGYFDAIEVDIMLSALRVADNPFQDIPLAGVLRSPMFGLTAEDLAMIRILGGEGSYYEAVVNTADNLLAPHEVRAKLAVFLDTMDGWREAARQGSLADLVWRIYSETGYYDWVGGLAAGSQRQANLRALHDRARQFEAGSARGLFRFLLYMDRMRENGGDLGAAGALGEGEDVVRIMSIHKSKGLEFPVVFVAGLGKRFNQQDVSSPFLMHKQLGFGPKFIDPELRLSYPTLPCLAIRRRMRMELQAEELRVLYVALTRPKEKMILVGTVDDAERQTARWNSSRGAEGTLSDYRIASARRYLDWLGPLVGLAVTVGATEENTRLPVRSLAHEEVAPESFASEANAPEVLARGPLAPEPQLPGTSNPTIAPLPLANEAALPRLSLLSETANAPAAARQSAFDSWHSGIIPFYTLGGEAAAAAEMTDAVDRSEERQAVLHAVPLPDGGLQVEVDKRLSWSYPYADAPKIAAKTSVTELKRIRGEATFGDDAVPFGGGPYVEPIEGTSILAALSGPSRHGFDGEDNTINSHQTERGAPVRSDADASLRLRRPKFLEQSRMTAAERGTAAHTLMQHLPLEFPLTVEVVQRTLSTLVLKRILTEEQAASADTEAAQAFFTSELGQRLVAADKVWRELPFSCTLPAAQAFPSLAKDGVNEPVLLQGVIDCLFEENGKLVLCDYKTDRVPDGNYQAAAEKHRFQLFLYSQAIGQALGRPVDEVHLYFLSSRKSVRLDFA</sequence>
<gene>
    <name evidence="13 18" type="primary">addA</name>
    <name evidence="18" type="ORF">CGZ75_02405</name>
</gene>
<comment type="catalytic activity">
    <reaction evidence="11 13">
        <text>Couples ATP hydrolysis with the unwinding of duplex DNA by translocating in the 3'-5' direction.</text>
        <dbReference type="EC" id="5.6.2.4"/>
    </reaction>
</comment>
<protein>
    <recommendedName>
        <fullName evidence="13">ATP-dependent helicase/nuclease subunit A</fullName>
        <ecNumber evidence="13">3.1.-.-</ecNumber>
        <ecNumber evidence="13">5.6.2.4</ecNumber>
    </recommendedName>
    <alternativeName>
        <fullName evidence="13">ATP-dependent helicase/nuclease AddA</fullName>
    </alternativeName>
    <alternativeName>
        <fullName evidence="13">DNA 3'-5' helicase AddA</fullName>
    </alternativeName>
</protein>
<keyword evidence="8 13" id="KW-0238">DNA-binding</keyword>
<dbReference type="PANTHER" id="PTHR11070">
    <property type="entry name" value="UVRD / RECB / PCRA DNA HELICASE FAMILY MEMBER"/>
    <property type="match status" value="1"/>
</dbReference>
<dbReference type="EC" id="3.1.-.-" evidence="13"/>
<dbReference type="RefSeq" id="WP_089522699.1">
    <property type="nucleotide sequence ID" value="NZ_NMUQ01000001.1"/>
</dbReference>
<dbReference type="GO" id="GO:0008408">
    <property type="term" value="F:3'-5' exonuclease activity"/>
    <property type="evidence" value="ECO:0007669"/>
    <property type="project" value="UniProtKB-UniRule"/>
</dbReference>
<keyword evidence="2 13" id="KW-0547">Nucleotide-binding</keyword>
<dbReference type="InterPro" id="IPR000212">
    <property type="entry name" value="DNA_helicase_UvrD/REP"/>
</dbReference>
<evidence type="ECO:0000256" key="7">
    <source>
        <dbReference type="ARBA" id="ARBA00022840"/>
    </source>
</evidence>
<evidence type="ECO:0000256" key="14">
    <source>
        <dbReference type="PROSITE-ProRule" id="PRU00560"/>
    </source>
</evidence>
<evidence type="ECO:0000313" key="18">
    <source>
        <dbReference type="EMBL" id="OXM15605.1"/>
    </source>
</evidence>
<dbReference type="InterPro" id="IPR014016">
    <property type="entry name" value="UvrD-like_ATP-bd"/>
</dbReference>
<dbReference type="NCBIfam" id="TIGR02785">
    <property type="entry name" value="addA_Gpos"/>
    <property type="match status" value="1"/>
</dbReference>
<keyword evidence="6 13" id="KW-0269">Exonuclease</keyword>
<dbReference type="InterPro" id="IPR011604">
    <property type="entry name" value="PDDEXK-like_dom_sf"/>
</dbReference>
<proteinExistence type="inferred from homology"/>
<evidence type="ECO:0000256" key="1">
    <source>
        <dbReference type="ARBA" id="ARBA00022722"/>
    </source>
</evidence>
<keyword evidence="19" id="KW-1185">Reference proteome</keyword>
<keyword evidence="1 13" id="KW-0540">Nuclease</keyword>
<dbReference type="Proteomes" id="UP000215145">
    <property type="component" value="Unassembled WGS sequence"/>
</dbReference>
<dbReference type="CDD" id="cd17932">
    <property type="entry name" value="DEXQc_UvrD"/>
    <property type="match status" value="1"/>
</dbReference>
<comment type="cofactor">
    <cofactor evidence="13">
        <name>Mg(2+)</name>
        <dbReference type="ChEBI" id="CHEBI:18420"/>
    </cofactor>
</comment>
<feature type="binding site" evidence="14">
    <location>
        <begin position="30"/>
        <end position="37"/>
    </location>
    <ligand>
        <name>ATP</name>
        <dbReference type="ChEBI" id="CHEBI:30616"/>
    </ligand>
</feature>
<dbReference type="EC" id="5.6.2.4" evidence="13"/>
<dbReference type="InterPro" id="IPR011335">
    <property type="entry name" value="Restrct_endonuc-II-like"/>
</dbReference>
<dbReference type="Gene3D" id="3.90.320.10">
    <property type="match status" value="1"/>
</dbReference>
<accession>A0A229P0Z6</accession>
<evidence type="ECO:0000256" key="12">
    <source>
        <dbReference type="ARBA" id="ARBA00048988"/>
    </source>
</evidence>
<dbReference type="Gene3D" id="3.40.50.300">
    <property type="entry name" value="P-loop containing nucleotide triphosphate hydrolases"/>
    <property type="match status" value="4"/>
</dbReference>
<keyword evidence="4 13" id="KW-0378">Hydrolase</keyword>
<dbReference type="Pfam" id="PF12705">
    <property type="entry name" value="PDDEXK_1"/>
    <property type="match status" value="1"/>
</dbReference>
<evidence type="ECO:0000256" key="3">
    <source>
        <dbReference type="ARBA" id="ARBA00022763"/>
    </source>
</evidence>
<feature type="domain" description="UvrD-like helicase C-terminal" evidence="17">
    <location>
        <begin position="543"/>
        <end position="832"/>
    </location>
</feature>
<reference evidence="18 19" key="1">
    <citation type="submission" date="2017-07" db="EMBL/GenBank/DDBJ databases">
        <title>Paenibacillus herberti R33 genome sequencing and assembly.</title>
        <authorList>
            <person name="Su W."/>
        </authorList>
    </citation>
    <scope>NUCLEOTIDE SEQUENCE [LARGE SCALE GENOMIC DNA]</scope>
    <source>
        <strain evidence="18 19">R33</strain>
    </source>
</reference>
<dbReference type="GO" id="GO:0033202">
    <property type="term" value="C:DNA helicase complex"/>
    <property type="evidence" value="ECO:0007669"/>
    <property type="project" value="TreeGrafter"/>
</dbReference>
<evidence type="ECO:0000256" key="13">
    <source>
        <dbReference type="HAMAP-Rule" id="MF_01451"/>
    </source>
</evidence>
<evidence type="ECO:0000256" key="6">
    <source>
        <dbReference type="ARBA" id="ARBA00022839"/>
    </source>
</evidence>
<dbReference type="GO" id="GO:0005829">
    <property type="term" value="C:cytosol"/>
    <property type="evidence" value="ECO:0007669"/>
    <property type="project" value="TreeGrafter"/>
</dbReference>
<dbReference type="GO" id="GO:0003690">
    <property type="term" value="F:double-stranded DNA binding"/>
    <property type="evidence" value="ECO:0007669"/>
    <property type="project" value="UniProtKB-UniRule"/>
</dbReference>
<dbReference type="GO" id="GO:0000724">
    <property type="term" value="P:double-strand break repair via homologous recombination"/>
    <property type="evidence" value="ECO:0007669"/>
    <property type="project" value="UniProtKB-UniRule"/>
</dbReference>
<dbReference type="Pfam" id="PF00580">
    <property type="entry name" value="UvrD-helicase"/>
    <property type="match status" value="1"/>
</dbReference>
<dbReference type="SUPFAM" id="SSF52980">
    <property type="entry name" value="Restriction endonuclease-like"/>
    <property type="match status" value="1"/>
</dbReference>
<dbReference type="SUPFAM" id="SSF52540">
    <property type="entry name" value="P-loop containing nucleoside triphosphate hydrolases"/>
    <property type="match status" value="1"/>
</dbReference>
<comment type="function">
    <text evidence="13">The heterodimer acts as both an ATP-dependent DNA helicase and an ATP-dependent, dual-direction single-stranded exonuclease. Recognizes the chi site generating a DNA molecule suitable for the initiation of homologous recombination. The AddA nuclease domain is required for chi fragment generation; this subunit has the helicase and 3' -&gt; 5' nuclease activities.</text>
</comment>
<comment type="similarity">
    <text evidence="13">Belongs to the helicase family. AddA subfamily.</text>
</comment>
<keyword evidence="9 13" id="KW-0234">DNA repair</keyword>
<dbReference type="EMBL" id="NMUQ01000001">
    <property type="protein sequence ID" value="OXM15605.1"/>
    <property type="molecule type" value="Genomic_DNA"/>
</dbReference>
<organism evidence="18 19">
    <name type="scientific">Paenibacillus herberti</name>
    <dbReference type="NCBI Taxonomy" id="1619309"/>
    <lineage>
        <taxon>Bacteria</taxon>
        <taxon>Bacillati</taxon>
        <taxon>Bacillota</taxon>
        <taxon>Bacilli</taxon>
        <taxon>Bacillales</taxon>
        <taxon>Paenibacillaceae</taxon>
        <taxon>Paenibacillus</taxon>
    </lineage>
</organism>
<dbReference type="PROSITE" id="PS51198">
    <property type="entry name" value="UVRD_HELICASE_ATP_BIND"/>
    <property type="match status" value="1"/>
</dbReference>
<dbReference type="FunFam" id="3.40.50.300:FF:001236">
    <property type="entry name" value="ATP-dependent helicase/nuclease subunit A"/>
    <property type="match status" value="1"/>
</dbReference>
<dbReference type="InterPro" id="IPR027417">
    <property type="entry name" value="P-loop_NTPase"/>
</dbReference>
<dbReference type="InterPro" id="IPR014152">
    <property type="entry name" value="AddA"/>
</dbReference>
<evidence type="ECO:0000256" key="15">
    <source>
        <dbReference type="SAM" id="MobiDB-lite"/>
    </source>
</evidence>
<evidence type="ECO:0000256" key="4">
    <source>
        <dbReference type="ARBA" id="ARBA00022801"/>
    </source>
</evidence>
<comment type="caution">
    <text evidence="18">The sequence shown here is derived from an EMBL/GenBank/DDBJ whole genome shotgun (WGS) entry which is preliminary data.</text>
</comment>
<keyword evidence="7 13" id="KW-0067">ATP-binding</keyword>
<comment type="catalytic activity">
    <reaction evidence="12 13">
        <text>ATP + H2O = ADP + phosphate + H(+)</text>
        <dbReference type="Rhea" id="RHEA:13065"/>
        <dbReference type="ChEBI" id="CHEBI:15377"/>
        <dbReference type="ChEBI" id="CHEBI:15378"/>
        <dbReference type="ChEBI" id="CHEBI:30616"/>
        <dbReference type="ChEBI" id="CHEBI:43474"/>
        <dbReference type="ChEBI" id="CHEBI:456216"/>
        <dbReference type="EC" id="5.6.2.4"/>
    </reaction>
</comment>
<dbReference type="OrthoDB" id="9810135at2"/>
<dbReference type="Gene3D" id="1.10.274.50">
    <property type="match status" value="1"/>
</dbReference>
<comment type="subunit">
    <text evidence="13">Heterodimer of AddA and AddB/RexB.</text>
</comment>
<keyword evidence="3 13" id="KW-0227">DNA damage</keyword>
<keyword evidence="10 13" id="KW-0413">Isomerase</keyword>
<dbReference type="PROSITE" id="PS51217">
    <property type="entry name" value="UVRD_HELICASE_CTER"/>
    <property type="match status" value="1"/>
</dbReference>
<evidence type="ECO:0000256" key="10">
    <source>
        <dbReference type="ARBA" id="ARBA00023235"/>
    </source>
</evidence>
<evidence type="ECO:0000259" key="17">
    <source>
        <dbReference type="PROSITE" id="PS51217"/>
    </source>
</evidence>
<dbReference type="PANTHER" id="PTHR11070:SF48">
    <property type="entry name" value="ATP-DEPENDENT HELICASE_NUCLEASE SUBUNIT A"/>
    <property type="match status" value="1"/>
</dbReference>
<evidence type="ECO:0000313" key="19">
    <source>
        <dbReference type="Proteomes" id="UP000215145"/>
    </source>
</evidence>
<feature type="domain" description="UvrD-like helicase ATP-binding" evidence="16">
    <location>
        <begin position="9"/>
        <end position="491"/>
    </location>
</feature>
<keyword evidence="5 13" id="KW-0347">Helicase</keyword>
<dbReference type="InterPro" id="IPR014017">
    <property type="entry name" value="DNA_helicase_UvrD-like_C"/>
</dbReference>
<dbReference type="GO" id="GO:0016887">
    <property type="term" value="F:ATP hydrolysis activity"/>
    <property type="evidence" value="ECO:0007669"/>
    <property type="project" value="RHEA"/>
</dbReference>
<evidence type="ECO:0000259" key="16">
    <source>
        <dbReference type="PROSITE" id="PS51198"/>
    </source>
</evidence>
<name>A0A229P0Z6_9BACL</name>
<evidence type="ECO:0000256" key="11">
    <source>
        <dbReference type="ARBA" id="ARBA00034617"/>
    </source>
</evidence>
<evidence type="ECO:0000256" key="9">
    <source>
        <dbReference type="ARBA" id="ARBA00023204"/>
    </source>
</evidence>
<evidence type="ECO:0000256" key="5">
    <source>
        <dbReference type="ARBA" id="ARBA00022806"/>
    </source>
</evidence>
<dbReference type="InterPro" id="IPR038726">
    <property type="entry name" value="PDDEXK_AddAB-type"/>
</dbReference>
<dbReference type="HAMAP" id="MF_01451">
    <property type="entry name" value="AddA"/>
    <property type="match status" value="1"/>
</dbReference>
<dbReference type="Pfam" id="PF13361">
    <property type="entry name" value="UvrD_C"/>
    <property type="match status" value="1"/>
</dbReference>
<evidence type="ECO:0000256" key="2">
    <source>
        <dbReference type="ARBA" id="ARBA00022741"/>
    </source>
</evidence>
<evidence type="ECO:0000256" key="8">
    <source>
        <dbReference type="ARBA" id="ARBA00023125"/>
    </source>
</evidence>